<accession>A0A8S1F3K1</accession>
<dbReference type="FunFam" id="3.30.720.50:FF:000010">
    <property type="entry name" value="Zinc finger protein"/>
    <property type="match status" value="1"/>
</dbReference>
<evidence type="ECO:0000256" key="1">
    <source>
        <dbReference type="ARBA" id="ARBA00022723"/>
    </source>
</evidence>
<keyword evidence="5" id="KW-0808">Transferase</keyword>
<evidence type="ECO:0000313" key="9">
    <source>
        <dbReference type="Proteomes" id="UP000494206"/>
    </source>
</evidence>
<keyword evidence="2 4" id="KW-0863">Zinc-finger</keyword>
<organism evidence="8 9">
    <name type="scientific">Caenorhabditis bovis</name>
    <dbReference type="NCBI Taxonomy" id="2654633"/>
    <lineage>
        <taxon>Eukaryota</taxon>
        <taxon>Metazoa</taxon>
        <taxon>Ecdysozoa</taxon>
        <taxon>Nematoda</taxon>
        <taxon>Chromadorea</taxon>
        <taxon>Rhabditida</taxon>
        <taxon>Rhabditina</taxon>
        <taxon>Rhabditomorpha</taxon>
        <taxon>Rhabditoidea</taxon>
        <taxon>Rhabditidae</taxon>
        <taxon>Peloderinae</taxon>
        <taxon>Caenorhabditis</taxon>
    </lineage>
</organism>
<comment type="subcellular location">
    <subcellularLocation>
        <location evidence="5">Cytoplasm</location>
        <location evidence="5">Cytosol</location>
    </subcellularLocation>
</comment>
<comment type="caution">
    <text evidence="8">The sequence shown here is derived from an EMBL/GenBank/DDBJ whole genome shotgun (WGS) entry which is preliminary data.</text>
</comment>
<evidence type="ECO:0000256" key="3">
    <source>
        <dbReference type="ARBA" id="ARBA00022833"/>
    </source>
</evidence>
<dbReference type="SMART" id="SM00184">
    <property type="entry name" value="RING"/>
    <property type="match status" value="1"/>
</dbReference>
<dbReference type="Gene3D" id="3.30.720.50">
    <property type="match status" value="1"/>
</dbReference>
<evidence type="ECO:0000256" key="5">
    <source>
        <dbReference type="RuleBase" id="RU367115"/>
    </source>
</evidence>
<dbReference type="GO" id="GO:0016055">
    <property type="term" value="P:Wnt signaling pathway"/>
    <property type="evidence" value="ECO:0007669"/>
    <property type="project" value="InterPro"/>
</dbReference>
<comment type="domain">
    <text evidence="5">The WWE domain mediates non-covalent poly(ADP-ribose)-binding.</text>
</comment>
<dbReference type="PROSITE" id="PS50918">
    <property type="entry name" value="WWE"/>
    <property type="match status" value="1"/>
</dbReference>
<comment type="PTM">
    <text evidence="5">Ubiquitinated; autoubiquitinated.</text>
</comment>
<keyword evidence="9" id="KW-1185">Reference proteome</keyword>
<dbReference type="InterPro" id="IPR033509">
    <property type="entry name" value="RNF146"/>
</dbReference>
<keyword evidence="1 5" id="KW-0479">Metal-binding</keyword>
<sequence>MTSPGANVDESEECTVCANVMILPFTIPGCRHKFCYTCVKAVKLLSMGGCPMCRHPIDNQAVEKPSILGVDLKMTLPESSSENGDQIFWLYAAKDRGWWRYDPRVEKYLEEACTKKLDYVEITICGSPYVVNLKNMIQCKKNGNPHLTRRVKRVTSHEFDQLRVKGIAGVLAR</sequence>
<gene>
    <name evidence="8" type="ORF">CBOVIS_LOCUS10041</name>
</gene>
<dbReference type="EMBL" id="CADEPM010000007">
    <property type="protein sequence ID" value="CAB3408239.1"/>
    <property type="molecule type" value="Genomic_DNA"/>
</dbReference>
<dbReference type="GO" id="GO:0005829">
    <property type="term" value="C:cytosol"/>
    <property type="evidence" value="ECO:0007669"/>
    <property type="project" value="UniProtKB-SubCell"/>
</dbReference>
<dbReference type="GO" id="GO:0005634">
    <property type="term" value="C:nucleus"/>
    <property type="evidence" value="ECO:0007669"/>
    <property type="project" value="TreeGrafter"/>
</dbReference>
<keyword evidence="5" id="KW-0963">Cytoplasm</keyword>
<dbReference type="InterPro" id="IPR018123">
    <property type="entry name" value="WWE-dom_subgr"/>
</dbReference>
<dbReference type="Proteomes" id="UP000494206">
    <property type="component" value="Unassembled WGS sequence"/>
</dbReference>
<evidence type="ECO:0000313" key="8">
    <source>
        <dbReference type="EMBL" id="CAB3408239.1"/>
    </source>
</evidence>
<dbReference type="SUPFAM" id="SSF117839">
    <property type="entry name" value="WWE domain"/>
    <property type="match status" value="1"/>
</dbReference>
<dbReference type="InterPro" id="IPR013083">
    <property type="entry name" value="Znf_RING/FYVE/PHD"/>
</dbReference>
<evidence type="ECO:0000256" key="4">
    <source>
        <dbReference type="PROSITE-ProRule" id="PRU00175"/>
    </source>
</evidence>
<dbReference type="InterPro" id="IPR001841">
    <property type="entry name" value="Znf_RING"/>
</dbReference>
<feature type="domain" description="RING-type" evidence="6">
    <location>
        <begin position="14"/>
        <end position="54"/>
    </location>
</feature>
<dbReference type="AlphaFoldDB" id="A0A8S1F3K1"/>
<dbReference type="InterPro" id="IPR037197">
    <property type="entry name" value="WWE_dom_sf"/>
</dbReference>
<comment type="catalytic activity">
    <reaction evidence="5">
        <text>S-ubiquitinyl-[E2 ubiquitin-conjugating enzyme]-L-cysteine + [acceptor protein]-L-lysine = [E2 ubiquitin-conjugating enzyme]-L-cysteine + N(6)-ubiquitinyl-[acceptor protein]-L-lysine.</text>
        <dbReference type="EC" id="2.3.2.27"/>
    </reaction>
</comment>
<dbReference type="Pfam" id="PF13920">
    <property type="entry name" value="zf-C3HC4_3"/>
    <property type="match status" value="1"/>
</dbReference>
<keyword evidence="5" id="KW-0833">Ubl conjugation pathway</keyword>
<feature type="domain" description="WWE" evidence="7">
    <location>
        <begin position="75"/>
        <end position="153"/>
    </location>
</feature>
<dbReference type="OrthoDB" id="10065815at2759"/>
<dbReference type="InterPro" id="IPR017907">
    <property type="entry name" value="Znf_RING_CS"/>
</dbReference>
<dbReference type="Gene3D" id="3.30.40.10">
    <property type="entry name" value="Zinc/RING finger domain, C3HC4 (zinc finger)"/>
    <property type="match status" value="1"/>
</dbReference>
<keyword evidence="3 5" id="KW-0862">Zinc</keyword>
<dbReference type="GO" id="GO:0006511">
    <property type="term" value="P:ubiquitin-dependent protein catabolic process"/>
    <property type="evidence" value="ECO:0007669"/>
    <property type="project" value="UniProtKB-UniRule"/>
</dbReference>
<dbReference type="SMART" id="SM00678">
    <property type="entry name" value="WWE"/>
    <property type="match status" value="1"/>
</dbReference>
<comment type="function">
    <text evidence="5">E3 ubiquitin-protein ligase that specifically binds poly-ADP-ribosylated proteins and mediates their ubiquitination and subsequent degradation.</text>
</comment>
<name>A0A8S1F3K1_9PELO</name>
<dbReference type="PROSITE" id="PS50089">
    <property type="entry name" value="ZF_RING_2"/>
    <property type="match status" value="1"/>
</dbReference>
<dbReference type="GO" id="GO:0061630">
    <property type="term" value="F:ubiquitin protein ligase activity"/>
    <property type="evidence" value="ECO:0007669"/>
    <property type="project" value="UniProtKB-UniRule"/>
</dbReference>
<evidence type="ECO:0000259" key="6">
    <source>
        <dbReference type="PROSITE" id="PS50089"/>
    </source>
</evidence>
<dbReference type="GO" id="GO:0008270">
    <property type="term" value="F:zinc ion binding"/>
    <property type="evidence" value="ECO:0007669"/>
    <property type="project" value="UniProtKB-UniRule"/>
</dbReference>
<proteinExistence type="predicted"/>
<evidence type="ECO:0000259" key="7">
    <source>
        <dbReference type="PROSITE" id="PS50918"/>
    </source>
</evidence>
<comment type="pathway">
    <text evidence="5">Protein modification; protein ubiquitination.</text>
</comment>
<dbReference type="SUPFAM" id="SSF57850">
    <property type="entry name" value="RING/U-box"/>
    <property type="match status" value="1"/>
</dbReference>
<dbReference type="PANTHER" id="PTHR13417:SF2">
    <property type="entry name" value="E3 UBIQUITIN-PROTEIN LIGASE RNF146"/>
    <property type="match status" value="1"/>
</dbReference>
<reference evidence="8 9" key="1">
    <citation type="submission" date="2020-04" db="EMBL/GenBank/DDBJ databases">
        <authorList>
            <person name="Laetsch R D."/>
            <person name="Stevens L."/>
            <person name="Kumar S."/>
            <person name="Blaxter L. M."/>
        </authorList>
    </citation>
    <scope>NUCLEOTIDE SEQUENCE [LARGE SCALE GENOMIC DNA]</scope>
</reference>
<dbReference type="GO" id="GO:0072572">
    <property type="term" value="F:poly-ADP-D-ribose binding"/>
    <property type="evidence" value="ECO:0007669"/>
    <property type="project" value="UniProtKB-UniRule"/>
</dbReference>
<evidence type="ECO:0000256" key="2">
    <source>
        <dbReference type="ARBA" id="ARBA00022771"/>
    </source>
</evidence>
<protein>
    <recommendedName>
        <fullName evidence="5">E3 ubiquitin-protein ligase</fullName>
        <ecNumber evidence="5">2.3.2.27</ecNumber>
    </recommendedName>
</protein>
<dbReference type="Pfam" id="PF02825">
    <property type="entry name" value="WWE"/>
    <property type="match status" value="1"/>
</dbReference>
<dbReference type="GO" id="GO:0051865">
    <property type="term" value="P:protein autoubiquitination"/>
    <property type="evidence" value="ECO:0007669"/>
    <property type="project" value="UniProtKB-UniRule"/>
</dbReference>
<dbReference type="EC" id="2.3.2.27" evidence="5"/>
<dbReference type="PROSITE" id="PS00518">
    <property type="entry name" value="ZF_RING_1"/>
    <property type="match status" value="1"/>
</dbReference>
<dbReference type="PANTHER" id="PTHR13417">
    <property type="entry name" value="E3 UBIQUITIN-PROTEIN LIGASE RNF146"/>
    <property type="match status" value="1"/>
</dbReference>
<dbReference type="InterPro" id="IPR004170">
    <property type="entry name" value="WWE_dom"/>
</dbReference>